<gene>
    <name evidence="1" type="ORF">HMPREF9019_1801</name>
</gene>
<organism evidence="1 2">
    <name type="scientific">Hoylesella timonensis CRIS 5C-B1</name>
    <dbReference type="NCBI Taxonomy" id="679189"/>
    <lineage>
        <taxon>Bacteria</taxon>
        <taxon>Pseudomonadati</taxon>
        <taxon>Bacteroidota</taxon>
        <taxon>Bacteroidia</taxon>
        <taxon>Bacteroidales</taxon>
        <taxon>Prevotellaceae</taxon>
        <taxon>Hoylesella</taxon>
    </lineage>
</organism>
<reference evidence="1 2" key="1">
    <citation type="submission" date="2009-12" db="EMBL/GenBank/DDBJ databases">
        <title>Genome Sequence of Prevotella timonensis CRIS 5C-B1.</title>
        <authorList>
            <person name="Durkin A.S."/>
            <person name="Madupu R."/>
            <person name="Torralba M."/>
            <person name="Methe B."/>
            <person name="Sutton G."/>
            <person name="Strausberg R.L."/>
            <person name="Nelson K.E."/>
        </authorList>
    </citation>
    <scope>NUCLEOTIDE SEQUENCE [LARGE SCALE GENOMIC DNA]</scope>
    <source>
        <strain evidence="1 2">CRIS 5C-B1</strain>
    </source>
</reference>
<name>D1VZF3_9BACT</name>
<sequence length="50" mass="5604">MKITTFHSADKGMRGGFFALSRQQPIKPNVHSRKGVVTYTSFTAISLNIY</sequence>
<evidence type="ECO:0000313" key="1">
    <source>
        <dbReference type="EMBL" id="EFA97465.1"/>
    </source>
</evidence>
<dbReference type="EMBL" id="ADEF01000033">
    <property type="protein sequence ID" value="EFA97465.1"/>
    <property type="molecule type" value="Genomic_DNA"/>
</dbReference>
<dbReference type="Proteomes" id="UP000004001">
    <property type="component" value="Unassembled WGS sequence"/>
</dbReference>
<keyword evidence="2" id="KW-1185">Reference proteome</keyword>
<protein>
    <submittedName>
        <fullName evidence="1">Uncharacterized protein</fullName>
    </submittedName>
</protein>
<proteinExistence type="predicted"/>
<evidence type="ECO:0000313" key="2">
    <source>
        <dbReference type="Proteomes" id="UP000004001"/>
    </source>
</evidence>
<accession>D1VZF3</accession>
<comment type="caution">
    <text evidence="1">The sequence shown here is derived from an EMBL/GenBank/DDBJ whole genome shotgun (WGS) entry which is preliminary data.</text>
</comment>
<dbReference type="AlphaFoldDB" id="D1VZF3"/>